<dbReference type="Gene3D" id="2.60.40.1180">
    <property type="entry name" value="Golgi alpha-mannosidase II"/>
    <property type="match status" value="1"/>
</dbReference>
<dbReference type="InterPro" id="IPR013780">
    <property type="entry name" value="Glyco_hydro_b"/>
</dbReference>
<comment type="caution">
    <text evidence="9">The sequence shown here is derived from an EMBL/GenBank/DDBJ whole genome shotgun (WGS) entry which is preliminary data.</text>
</comment>
<feature type="domain" description="Glycoside hydrolase family 5" evidence="7">
    <location>
        <begin position="76"/>
        <end position="392"/>
    </location>
</feature>
<dbReference type="InterPro" id="IPR041036">
    <property type="entry name" value="GH5_C"/>
</dbReference>
<accession>A0AAN7TTI6</accession>
<evidence type="ECO:0008006" key="11">
    <source>
        <dbReference type="Google" id="ProtNLM"/>
    </source>
</evidence>
<evidence type="ECO:0000256" key="1">
    <source>
        <dbReference type="ARBA" id="ARBA00005641"/>
    </source>
</evidence>
<keyword evidence="6" id="KW-1133">Transmembrane helix</keyword>
<evidence type="ECO:0000256" key="6">
    <source>
        <dbReference type="SAM" id="Phobius"/>
    </source>
</evidence>
<sequence>MNHQKKQIITINILILLFINLISIVSAIIKVNPENQFLIDQYNRVRLFHGVNVVYKIPPFHPSLEGFDPITSFSTEDIENLVEWGFNAVRLGVMWPGVEPVKDEYNQTYLDVMSKLVSEMGDNEIYTLIDFHQDLLSRKYCGEGFPDWLVSSDSDDSFPSPVTSSYPKNNESYPSLSQCLSKDFGEYYFSKDVGREFQNLYDNVNGIQDEFIDYWRELVNNFKGFDTVLGYEIINEPWGGDIYQNPEFILRLGYADEKNLLPLYQAVNQAIRELDDEHCVFYEKALTDLLHSYFPSGTPGGIEYNDRQVLSYHIYCGTDRSGNPRHQYVCDGEDDLFLVNAMKDLKQTGGGGFMTEFGAVSNETNSIEMLNYLTGAADKYLQSWTYWQLKYYNDITTAGSTESLYLPNGELDISKITALSRTYAQAISGIPLSMSFNPTNSDFTLSYTINTTITQPTQIYLNQDLFYPNGFTSTITSGTATISNPQKNSIYILPNSNTINQSTITIEILKK</sequence>
<keyword evidence="10" id="KW-1185">Reference proteome</keyword>
<evidence type="ECO:0000313" key="10">
    <source>
        <dbReference type="Proteomes" id="UP001344447"/>
    </source>
</evidence>
<organism evidence="9 10">
    <name type="scientific">Dictyostelium firmibasis</name>
    <dbReference type="NCBI Taxonomy" id="79012"/>
    <lineage>
        <taxon>Eukaryota</taxon>
        <taxon>Amoebozoa</taxon>
        <taxon>Evosea</taxon>
        <taxon>Eumycetozoa</taxon>
        <taxon>Dictyostelia</taxon>
        <taxon>Dictyosteliales</taxon>
        <taxon>Dictyosteliaceae</taxon>
        <taxon>Dictyostelium</taxon>
    </lineage>
</organism>
<keyword evidence="6" id="KW-0812">Transmembrane</keyword>
<keyword evidence="3 4" id="KW-0326">Glycosidase</keyword>
<dbReference type="InterPro" id="IPR052066">
    <property type="entry name" value="Glycosphingolipid_Hydrolases"/>
</dbReference>
<feature type="domain" description="Glycoside hydrolase family 5 C-terminal" evidence="8">
    <location>
        <begin position="421"/>
        <end position="508"/>
    </location>
</feature>
<proteinExistence type="inferred from homology"/>
<dbReference type="GO" id="GO:1901136">
    <property type="term" value="P:carbohydrate derivative catabolic process"/>
    <property type="evidence" value="ECO:0007669"/>
    <property type="project" value="UniProtKB-ARBA"/>
</dbReference>
<keyword evidence="2 4" id="KW-0378">Hydrolase</keyword>
<dbReference type="SUPFAM" id="SSF51445">
    <property type="entry name" value="(Trans)glycosidases"/>
    <property type="match status" value="1"/>
</dbReference>
<dbReference type="Gene3D" id="3.20.20.80">
    <property type="entry name" value="Glycosidases"/>
    <property type="match status" value="1"/>
</dbReference>
<dbReference type="PANTHER" id="PTHR31308:SF3">
    <property type="entry name" value="ENDOGLYCOCERAMIDASE"/>
    <property type="match status" value="1"/>
</dbReference>
<evidence type="ECO:0000256" key="2">
    <source>
        <dbReference type="ARBA" id="ARBA00022801"/>
    </source>
</evidence>
<evidence type="ECO:0000259" key="8">
    <source>
        <dbReference type="Pfam" id="PF18564"/>
    </source>
</evidence>
<evidence type="ECO:0000259" key="7">
    <source>
        <dbReference type="Pfam" id="PF00150"/>
    </source>
</evidence>
<dbReference type="Pfam" id="PF00150">
    <property type="entry name" value="Cellulase"/>
    <property type="match status" value="1"/>
</dbReference>
<dbReference type="Pfam" id="PF18564">
    <property type="entry name" value="Glyco_hydro_5_C"/>
    <property type="match status" value="1"/>
</dbReference>
<dbReference type="GO" id="GO:0004553">
    <property type="term" value="F:hydrolase activity, hydrolyzing O-glycosyl compounds"/>
    <property type="evidence" value="ECO:0007669"/>
    <property type="project" value="InterPro"/>
</dbReference>
<protein>
    <recommendedName>
        <fullName evidence="11">Endoglycoceramidase</fullName>
    </recommendedName>
</protein>
<dbReference type="InterPro" id="IPR001547">
    <property type="entry name" value="Glyco_hydro_5"/>
</dbReference>
<reference evidence="9 10" key="1">
    <citation type="submission" date="2023-11" db="EMBL/GenBank/DDBJ databases">
        <title>Dfirmibasis_genome.</title>
        <authorList>
            <person name="Edelbroek B."/>
            <person name="Kjellin J."/>
            <person name="Jerlstrom-Hultqvist J."/>
            <person name="Soderbom F."/>
        </authorList>
    </citation>
    <scope>NUCLEOTIDE SEQUENCE [LARGE SCALE GENOMIC DNA]</scope>
    <source>
        <strain evidence="9 10">TNS-C-14</strain>
    </source>
</reference>
<feature type="region of interest" description="Disordered" evidence="5">
    <location>
        <begin position="154"/>
        <end position="173"/>
    </location>
</feature>
<name>A0AAN7TTI6_9MYCE</name>
<comment type="similarity">
    <text evidence="1 4">Belongs to the glycosyl hydrolase 5 (cellulase A) family.</text>
</comment>
<evidence type="ECO:0000313" key="9">
    <source>
        <dbReference type="EMBL" id="KAK5575607.1"/>
    </source>
</evidence>
<dbReference type="Proteomes" id="UP001344447">
    <property type="component" value="Unassembled WGS sequence"/>
</dbReference>
<dbReference type="PANTHER" id="PTHR31308">
    <property type="match status" value="1"/>
</dbReference>
<keyword evidence="6" id="KW-0472">Membrane</keyword>
<evidence type="ECO:0000256" key="3">
    <source>
        <dbReference type="ARBA" id="ARBA00023295"/>
    </source>
</evidence>
<dbReference type="InterPro" id="IPR017853">
    <property type="entry name" value="GH"/>
</dbReference>
<gene>
    <name evidence="9" type="ORF">RB653_006740</name>
</gene>
<dbReference type="AlphaFoldDB" id="A0AAN7TTI6"/>
<feature type="transmembrane region" description="Helical" evidence="6">
    <location>
        <begin position="9"/>
        <end position="29"/>
    </location>
</feature>
<dbReference type="GO" id="GO:0016042">
    <property type="term" value="P:lipid catabolic process"/>
    <property type="evidence" value="ECO:0007669"/>
    <property type="project" value="UniProtKB-ARBA"/>
</dbReference>
<dbReference type="EMBL" id="JAVFKY010000005">
    <property type="protein sequence ID" value="KAK5575607.1"/>
    <property type="molecule type" value="Genomic_DNA"/>
</dbReference>
<evidence type="ECO:0000256" key="5">
    <source>
        <dbReference type="SAM" id="MobiDB-lite"/>
    </source>
</evidence>
<dbReference type="GO" id="GO:0000272">
    <property type="term" value="P:polysaccharide catabolic process"/>
    <property type="evidence" value="ECO:0007669"/>
    <property type="project" value="InterPro"/>
</dbReference>
<evidence type="ECO:0000256" key="4">
    <source>
        <dbReference type="RuleBase" id="RU361153"/>
    </source>
</evidence>